<dbReference type="Gene3D" id="3.40.470.10">
    <property type="entry name" value="Uracil-DNA glycosylase-like domain"/>
    <property type="match status" value="1"/>
</dbReference>
<feature type="region of interest" description="Disordered" evidence="1">
    <location>
        <begin position="1"/>
        <end position="27"/>
    </location>
</feature>
<evidence type="ECO:0000259" key="2">
    <source>
        <dbReference type="SMART" id="SM00986"/>
    </source>
</evidence>
<proteinExistence type="predicted"/>
<gene>
    <name evidence="3" type="ORF">GCM10009105_23050</name>
</gene>
<dbReference type="SUPFAM" id="SSF52141">
    <property type="entry name" value="Uracil-DNA glycosylase-like"/>
    <property type="match status" value="1"/>
</dbReference>
<evidence type="ECO:0000313" key="3">
    <source>
        <dbReference type="EMBL" id="GAA0716537.1"/>
    </source>
</evidence>
<dbReference type="InterPro" id="IPR047124">
    <property type="entry name" value="HI_0220.2"/>
</dbReference>
<dbReference type="Pfam" id="PF03167">
    <property type="entry name" value="UDG"/>
    <property type="match status" value="1"/>
</dbReference>
<reference evidence="3 4" key="1">
    <citation type="journal article" date="2019" name="Int. J. Syst. Evol. Microbiol.">
        <title>The Global Catalogue of Microorganisms (GCM) 10K type strain sequencing project: providing services to taxonomists for standard genome sequencing and annotation.</title>
        <authorList>
            <consortium name="The Broad Institute Genomics Platform"/>
            <consortium name="The Broad Institute Genome Sequencing Center for Infectious Disease"/>
            <person name="Wu L."/>
            <person name="Ma J."/>
        </authorList>
    </citation>
    <scope>NUCLEOTIDE SEQUENCE [LARGE SCALE GENOMIC DNA]</scope>
    <source>
        <strain evidence="3 4">JCM 15421</strain>
    </source>
</reference>
<dbReference type="InterPro" id="IPR036895">
    <property type="entry name" value="Uracil-DNA_glycosylase-like_sf"/>
</dbReference>
<evidence type="ECO:0000313" key="4">
    <source>
        <dbReference type="Proteomes" id="UP001501523"/>
    </source>
</evidence>
<dbReference type="CDD" id="cd10033">
    <property type="entry name" value="UDG_like"/>
    <property type="match status" value="1"/>
</dbReference>
<organism evidence="3 4">
    <name type="scientific">Dokdonella soli</name>
    <dbReference type="NCBI Taxonomy" id="529810"/>
    <lineage>
        <taxon>Bacteria</taxon>
        <taxon>Pseudomonadati</taxon>
        <taxon>Pseudomonadota</taxon>
        <taxon>Gammaproteobacteria</taxon>
        <taxon>Lysobacterales</taxon>
        <taxon>Rhodanobacteraceae</taxon>
        <taxon>Dokdonella</taxon>
    </lineage>
</organism>
<protein>
    <submittedName>
        <fullName evidence="3">Uracil-DNA glycosylase family protein</fullName>
    </submittedName>
</protein>
<feature type="domain" description="Uracil-DNA glycosylase-like" evidence="2">
    <location>
        <begin position="65"/>
        <end position="222"/>
    </location>
</feature>
<dbReference type="InterPro" id="IPR005122">
    <property type="entry name" value="Uracil-DNA_glycosylase-like"/>
</dbReference>
<comment type="caution">
    <text evidence="3">The sequence shown here is derived from an EMBL/GenBank/DDBJ whole genome shotgun (WGS) entry which is preliminary data.</text>
</comment>
<dbReference type="Proteomes" id="UP001501523">
    <property type="component" value="Unassembled WGS sequence"/>
</dbReference>
<accession>A0ABN1IL69</accession>
<dbReference type="SMART" id="SM00987">
    <property type="entry name" value="UreE_C"/>
    <property type="match status" value="1"/>
</dbReference>
<dbReference type="PANTHER" id="PTHR42160">
    <property type="entry name" value="URACIL-DNA GLYCOSYLASE SUPERFAMILY PROTEIN"/>
    <property type="match status" value="1"/>
</dbReference>
<dbReference type="SMART" id="SM00986">
    <property type="entry name" value="UDG"/>
    <property type="match status" value="1"/>
</dbReference>
<dbReference type="PANTHER" id="PTHR42160:SF1">
    <property type="entry name" value="URACIL-DNA GLYCOSYLASE SUPERFAMILY PROTEIN"/>
    <property type="match status" value="1"/>
</dbReference>
<evidence type="ECO:0000256" key="1">
    <source>
        <dbReference type="SAM" id="MobiDB-lite"/>
    </source>
</evidence>
<dbReference type="RefSeq" id="WP_343791218.1">
    <property type="nucleotide sequence ID" value="NZ_BAAAEU010000010.1"/>
</dbReference>
<dbReference type="EMBL" id="BAAAEU010000010">
    <property type="protein sequence ID" value="GAA0716537.1"/>
    <property type="molecule type" value="Genomic_DNA"/>
</dbReference>
<name>A0ABN1IL69_9GAMM</name>
<keyword evidence="4" id="KW-1185">Reference proteome</keyword>
<sequence length="238" mass="26015">MKPHGGVAPLPIHDDRERASTRVRSSRAHAALKPVDAERDLATLLAAIRACRVCEAQLPLGPRPIVQAEASARLLIVGQAPGAKVHASGVPWDDASGARLRDWLGIDKALFYDAAQVAIVPMGYCYPGRGRGGDLPPRRECAQLWLDALLARLPHIELTLLIGQYAQRHFLGAANKANLTDTVAAFADYAPRFIPLPHPSPRNTGWFKRHPWFARELLPMLRERVHALLAPATNAARA</sequence>